<reference evidence="20" key="1">
    <citation type="submission" date="2020-12" db="UniProtKB">
        <authorList>
            <consortium name="WormBaseParasite"/>
        </authorList>
    </citation>
    <scope>IDENTIFICATION</scope>
    <source>
        <strain evidence="20">MHco3</strain>
    </source>
</reference>
<dbReference type="InterPro" id="IPR001173">
    <property type="entry name" value="Glyco_trans_2-like"/>
</dbReference>
<dbReference type="WBParaSite" id="HCON_00065670-00001">
    <property type="protein sequence ID" value="HCON_00065670-00001"/>
    <property type="gene ID" value="HCON_00065670"/>
</dbReference>
<keyword evidence="14 17" id="KW-1015">Disulfide bond</keyword>
<protein>
    <recommendedName>
        <fullName evidence="17">Polypeptide N-acetylgalactosaminyltransferase</fullName>
        <ecNumber evidence="17">2.4.1.-</ecNumber>
    </recommendedName>
    <alternativeName>
        <fullName evidence="17">Protein-UDP acetylgalactosaminyltransferase</fullName>
    </alternativeName>
</protein>
<evidence type="ECO:0000256" key="11">
    <source>
        <dbReference type="ARBA" id="ARBA00022989"/>
    </source>
</evidence>
<evidence type="ECO:0000256" key="13">
    <source>
        <dbReference type="ARBA" id="ARBA00023136"/>
    </source>
</evidence>
<dbReference type="SMART" id="SM00458">
    <property type="entry name" value="RICIN"/>
    <property type="match status" value="1"/>
</dbReference>
<dbReference type="OMA" id="NLCLTTE"/>
<dbReference type="InterPro" id="IPR000772">
    <property type="entry name" value="Ricin_B_lectin"/>
</dbReference>
<keyword evidence="8" id="KW-0479">Metal-binding</keyword>
<dbReference type="Gene3D" id="3.90.550.10">
    <property type="entry name" value="Spore Coat Polysaccharide Biosynthesis Protein SpsA, Chain A"/>
    <property type="match status" value="1"/>
</dbReference>
<evidence type="ECO:0000256" key="12">
    <source>
        <dbReference type="ARBA" id="ARBA00023034"/>
    </source>
</evidence>
<evidence type="ECO:0000256" key="2">
    <source>
        <dbReference type="ARBA" id="ARBA00004323"/>
    </source>
</evidence>
<keyword evidence="9 17" id="KW-0430">Lectin</keyword>
<evidence type="ECO:0000256" key="1">
    <source>
        <dbReference type="ARBA" id="ARBA00001936"/>
    </source>
</evidence>
<evidence type="ECO:0000256" key="4">
    <source>
        <dbReference type="ARBA" id="ARBA00005680"/>
    </source>
</evidence>
<dbReference type="GO" id="GO:0006493">
    <property type="term" value="P:protein O-linked glycosylation"/>
    <property type="evidence" value="ECO:0007669"/>
    <property type="project" value="TreeGrafter"/>
</dbReference>
<evidence type="ECO:0000256" key="15">
    <source>
        <dbReference type="ARBA" id="ARBA00023180"/>
    </source>
</evidence>
<dbReference type="InterPro" id="IPR029044">
    <property type="entry name" value="Nucleotide-diphossugar_trans"/>
</dbReference>
<dbReference type="PANTHER" id="PTHR11675:SF43">
    <property type="entry name" value="POLYPEPTIDE N-ACETYLGALACTOSAMINYLTRANSFERASE 1"/>
    <property type="match status" value="1"/>
</dbReference>
<comment type="similarity">
    <text evidence="4 17">Belongs to the glycosyltransferase 2 family. GalNAc-T subfamily.</text>
</comment>
<dbReference type="FunFam" id="3.90.550.10:FF:000021">
    <property type="entry name" value="Polypeptide N-acetylgalactosaminyltransferase"/>
    <property type="match status" value="1"/>
</dbReference>
<accession>A0A7I4Y9Z7</accession>
<dbReference type="UniPathway" id="UPA00378"/>
<keyword evidence="13 17" id="KW-0472">Membrane</keyword>
<dbReference type="PANTHER" id="PTHR11675">
    <property type="entry name" value="N-ACETYLGALACTOSAMINYLTRANSFERASE"/>
    <property type="match status" value="1"/>
</dbReference>
<dbReference type="PROSITE" id="PS50231">
    <property type="entry name" value="RICIN_B_LECTIN"/>
    <property type="match status" value="1"/>
</dbReference>
<keyword evidence="15" id="KW-0325">Glycoprotein</keyword>
<keyword evidence="16 17" id="KW-0464">Manganese</keyword>
<dbReference type="Gene3D" id="2.80.10.50">
    <property type="match status" value="1"/>
</dbReference>
<evidence type="ECO:0000256" key="17">
    <source>
        <dbReference type="RuleBase" id="RU361242"/>
    </source>
</evidence>
<dbReference type="CDD" id="cd02510">
    <property type="entry name" value="pp-GalNAc-T"/>
    <property type="match status" value="1"/>
</dbReference>
<evidence type="ECO:0000256" key="5">
    <source>
        <dbReference type="ARBA" id="ARBA00022676"/>
    </source>
</evidence>
<dbReference type="EC" id="2.4.1.-" evidence="17"/>
<evidence type="ECO:0000259" key="18">
    <source>
        <dbReference type="SMART" id="SM00458"/>
    </source>
</evidence>
<dbReference type="Proteomes" id="UP000025227">
    <property type="component" value="Unplaced"/>
</dbReference>
<feature type="domain" description="Ricin B lectin" evidence="18">
    <location>
        <begin position="431"/>
        <end position="560"/>
    </location>
</feature>
<dbReference type="GO" id="GO:0004653">
    <property type="term" value="F:polypeptide N-acetylgalactosaminyltransferase activity"/>
    <property type="evidence" value="ECO:0007669"/>
    <property type="project" value="TreeGrafter"/>
</dbReference>
<dbReference type="GO" id="GO:0030246">
    <property type="term" value="F:carbohydrate binding"/>
    <property type="evidence" value="ECO:0007669"/>
    <property type="project" value="UniProtKB-KW"/>
</dbReference>
<keyword evidence="11 17" id="KW-1133">Transmembrane helix</keyword>
<dbReference type="AlphaFoldDB" id="A0A7I4Y9Z7"/>
<evidence type="ECO:0000256" key="10">
    <source>
        <dbReference type="ARBA" id="ARBA00022968"/>
    </source>
</evidence>
<keyword evidence="6 17" id="KW-0808">Transferase</keyword>
<evidence type="ECO:0000256" key="14">
    <source>
        <dbReference type="ARBA" id="ARBA00023157"/>
    </source>
</evidence>
<evidence type="ECO:0000256" key="3">
    <source>
        <dbReference type="ARBA" id="ARBA00004922"/>
    </source>
</evidence>
<dbReference type="Pfam" id="PF00535">
    <property type="entry name" value="Glycos_transf_2"/>
    <property type="match status" value="1"/>
</dbReference>
<feature type="transmembrane region" description="Helical" evidence="17">
    <location>
        <begin position="12"/>
        <end position="30"/>
    </location>
</feature>
<dbReference type="GO" id="GO:0046872">
    <property type="term" value="F:metal ion binding"/>
    <property type="evidence" value="ECO:0007669"/>
    <property type="project" value="UniProtKB-KW"/>
</dbReference>
<evidence type="ECO:0000256" key="7">
    <source>
        <dbReference type="ARBA" id="ARBA00022692"/>
    </source>
</evidence>
<dbReference type="GO" id="GO:0000139">
    <property type="term" value="C:Golgi membrane"/>
    <property type="evidence" value="ECO:0007669"/>
    <property type="project" value="UniProtKB-SubCell"/>
</dbReference>
<dbReference type="InterPro" id="IPR045885">
    <property type="entry name" value="GalNAc-T"/>
</dbReference>
<dbReference type="InterPro" id="IPR035992">
    <property type="entry name" value="Ricin_B-like_lectins"/>
</dbReference>
<comment type="cofactor">
    <cofactor evidence="1 17">
        <name>Mn(2+)</name>
        <dbReference type="ChEBI" id="CHEBI:29035"/>
    </cofactor>
</comment>
<keyword evidence="10" id="KW-0735">Signal-anchor</keyword>
<evidence type="ECO:0000313" key="20">
    <source>
        <dbReference type="WBParaSite" id="HCON_00065670-00001"/>
    </source>
</evidence>
<sequence>MRLPLTARQRSRLVNWILFAISVFLFITWSREGAKIYEKRAYERTHTVPDYSRNRIGPGENGAPVILEGEEKLIGEQQIKTVFMNVLASDKISLDRSIPDSRSRECLALSYPKHLPTASVVIIFTNEFFSSLLRTVHSVVNRTPPHLLKEIILVDDKSNRDELGPPLDEHLKRFGSLVTLIRSTERLGLIRAKIKGAKAATGDVIVFLDAHCEANAGWIEPLLARIQEERTAVVCPIIDSISDTNLAYLGGSHGGIGTFWWSLHYSISSMPKREIERRKHPETDYIRSPTMAGGLFAVDRKYFFEIGAYDEEMDIWGGENLEISFRVWMCGGSVELIPCSHVGHIFRSGHPYDMTGRNDNKDVHGTNSKRLAEVWMDDYKRLFYVHRMGLKDLDVGDLTERKQLRERLKCKSFKWYLDNVIPEKFVPDENVYAYGHVRTERGLCLDTLQRLENKGTVILGVFGCQEGGSSAEMFSLSKKHELRREATCVDVGNQLRPRVYNAVLFNCEETGGPEFEHTEGGFLRHKDRGLCLDVEGVEAGGDVTFTMCDEKKSSQKWSFDRYFEPN</sequence>
<evidence type="ECO:0000313" key="19">
    <source>
        <dbReference type="Proteomes" id="UP000025227"/>
    </source>
</evidence>
<dbReference type="Pfam" id="PF00652">
    <property type="entry name" value="Ricin_B_lectin"/>
    <property type="match status" value="1"/>
</dbReference>
<proteinExistence type="inferred from homology"/>
<comment type="pathway">
    <text evidence="3 17">Protein modification; protein glycosylation.</text>
</comment>
<evidence type="ECO:0000256" key="6">
    <source>
        <dbReference type="ARBA" id="ARBA00022679"/>
    </source>
</evidence>
<organism evidence="19 20">
    <name type="scientific">Haemonchus contortus</name>
    <name type="common">Barber pole worm</name>
    <dbReference type="NCBI Taxonomy" id="6289"/>
    <lineage>
        <taxon>Eukaryota</taxon>
        <taxon>Metazoa</taxon>
        <taxon>Ecdysozoa</taxon>
        <taxon>Nematoda</taxon>
        <taxon>Chromadorea</taxon>
        <taxon>Rhabditida</taxon>
        <taxon>Rhabditina</taxon>
        <taxon>Rhabditomorpha</taxon>
        <taxon>Strongyloidea</taxon>
        <taxon>Trichostrongylidae</taxon>
        <taxon>Haemonchus</taxon>
    </lineage>
</organism>
<keyword evidence="12 17" id="KW-0333">Golgi apparatus</keyword>
<dbReference type="OrthoDB" id="6119243at2759"/>
<name>A0A7I4Y9Z7_HAECO</name>
<evidence type="ECO:0000256" key="9">
    <source>
        <dbReference type="ARBA" id="ARBA00022734"/>
    </source>
</evidence>
<evidence type="ECO:0000256" key="8">
    <source>
        <dbReference type="ARBA" id="ARBA00022723"/>
    </source>
</evidence>
<keyword evidence="7 17" id="KW-0812">Transmembrane</keyword>
<keyword evidence="5 17" id="KW-0328">Glycosyltransferase</keyword>
<keyword evidence="19" id="KW-1185">Reference proteome</keyword>
<comment type="subcellular location">
    <subcellularLocation>
        <location evidence="2 17">Golgi apparatus membrane</location>
        <topology evidence="2 17">Single-pass type II membrane protein</topology>
    </subcellularLocation>
</comment>
<dbReference type="SUPFAM" id="SSF50370">
    <property type="entry name" value="Ricin B-like lectins"/>
    <property type="match status" value="1"/>
</dbReference>
<dbReference type="SUPFAM" id="SSF53448">
    <property type="entry name" value="Nucleotide-diphospho-sugar transferases"/>
    <property type="match status" value="1"/>
</dbReference>
<evidence type="ECO:0000256" key="16">
    <source>
        <dbReference type="ARBA" id="ARBA00023211"/>
    </source>
</evidence>